<dbReference type="RefSeq" id="WP_097574761.1">
    <property type="nucleotide sequence ID" value="NZ_NWQG01000097.1"/>
</dbReference>
<keyword evidence="2" id="KW-1185">Reference proteome</keyword>
<accession>A0A2A6FDP3</accession>
<dbReference type="Proteomes" id="UP000219182">
    <property type="component" value="Unassembled WGS sequence"/>
</dbReference>
<organism evidence="1 2">
    <name type="scientific">Mesorhizobium sanjuanii</name>
    <dbReference type="NCBI Taxonomy" id="2037900"/>
    <lineage>
        <taxon>Bacteria</taxon>
        <taxon>Pseudomonadati</taxon>
        <taxon>Pseudomonadota</taxon>
        <taxon>Alphaproteobacteria</taxon>
        <taxon>Hyphomicrobiales</taxon>
        <taxon>Phyllobacteriaceae</taxon>
        <taxon>Mesorhizobium</taxon>
    </lineage>
</organism>
<comment type="caution">
    <text evidence="1">The sequence shown here is derived from an EMBL/GenBank/DDBJ whole genome shotgun (WGS) entry which is preliminary data.</text>
</comment>
<evidence type="ECO:0000313" key="1">
    <source>
        <dbReference type="EMBL" id="PDQ20090.1"/>
    </source>
</evidence>
<sequence>MTATNDTVRQITDPHLLLDWSMDLAIKAKPQMPMTQAFIDLLKQQAASIHEYGHLPVPKANNKFLAETLFELASPSENVQAGVRLIGLMMNFLHNQIALRKPTEFYLVMIQVAMAANLGKDMQIGIDDHHLVFLSSPKLTRKHGVNVEVIIRHEWKGARIGNPKQAGNDPALFHAVHVDCCPFQEDVGGFGGRDGSRICVFTLTLGG</sequence>
<proteinExistence type="predicted"/>
<evidence type="ECO:0000313" key="2">
    <source>
        <dbReference type="Proteomes" id="UP000219182"/>
    </source>
</evidence>
<reference evidence="1 2" key="1">
    <citation type="submission" date="2017-09" db="EMBL/GenBank/DDBJ databases">
        <title>Mesorhizobum sanjuanii sp. nov. isolated from nodules of Lotus tenuis in saline-alkaline lowlands of Flooding Pampa.</title>
        <authorList>
            <person name="Sannazzaro A.I."/>
            <person name="Torres Tejerizo G.A."/>
            <person name="Fontana F."/>
            <person name="Cumpa Velazquez L.M."/>
            <person name="Hansen L."/>
            <person name="Pistorio M."/>
            <person name="Estrella M.J."/>
        </authorList>
    </citation>
    <scope>NUCLEOTIDE SEQUENCE [LARGE SCALE GENOMIC DNA]</scope>
    <source>
        <strain evidence="1 2">BSA136</strain>
    </source>
</reference>
<dbReference type="EMBL" id="NWQG01000097">
    <property type="protein sequence ID" value="PDQ20090.1"/>
    <property type="molecule type" value="Genomic_DNA"/>
</dbReference>
<name>A0A2A6FDP3_9HYPH</name>
<dbReference type="AlphaFoldDB" id="A0A2A6FDP3"/>
<protein>
    <submittedName>
        <fullName evidence="1">Uncharacterized protein</fullName>
    </submittedName>
</protein>
<gene>
    <name evidence="1" type="ORF">CN311_16115</name>
</gene>